<feature type="non-terminal residue" evidence="1">
    <location>
        <position position="78"/>
    </location>
</feature>
<evidence type="ECO:0000313" key="1">
    <source>
        <dbReference type="EMBL" id="PCH44072.1"/>
    </source>
</evidence>
<accession>A0A2H3JPH4</accession>
<dbReference type="AlphaFoldDB" id="A0A2H3JPH4"/>
<dbReference type="EMBL" id="KB468157">
    <property type="protein sequence ID" value="PCH44072.1"/>
    <property type="molecule type" value="Genomic_DNA"/>
</dbReference>
<gene>
    <name evidence="1" type="ORF">WOLCODRAFT_34306</name>
</gene>
<dbReference type="OrthoDB" id="6511194at2759"/>
<protein>
    <recommendedName>
        <fullName evidence="3">DDE-1 domain-containing protein</fullName>
    </recommendedName>
</protein>
<evidence type="ECO:0008006" key="3">
    <source>
        <dbReference type="Google" id="ProtNLM"/>
    </source>
</evidence>
<sequence length="78" mass="8843">IEQCWDFAKREYWKLPLSSMDTALERNMVAALNMVTGKHLKRFMDTCCKGHSGSQAAWAAKKYCGHRVIPEGVLAKLD</sequence>
<keyword evidence="2" id="KW-1185">Reference proteome</keyword>
<organism evidence="1 2">
    <name type="scientific">Wolfiporia cocos (strain MD-104)</name>
    <name type="common">Brown rot fungus</name>
    <dbReference type="NCBI Taxonomy" id="742152"/>
    <lineage>
        <taxon>Eukaryota</taxon>
        <taxon>Fungi</taxon>
        <taxon>Dikarya</taxon>
        <taxon>Basidiomycota</taxon>
        <taxon>Agaricomycotina</taxon>
        <taxon>Agaricomycetes</taxon>
        <taxon>Polyporales</taxon>
        <taxon>Phaeolaceae</taxon>
        <taxon>Wolfiporia</taxon>
    </lineage>
</organism>
<evidence type="ECO:0000313" key="2">
    <source>
        <dbReference type="Proteomes" id="UP000218811"/>
    </source>
</evidence>
<name>A0A2H3JPH4_WOLCO</name>
<dbReference type="Proteomes" id="UP000218811">
    <property type="component" value="Unassembled WGS sequence"/>
</dbReference>
<proteinExistence type="predicted"/>
<feature type="non-terminal residue" evidence="1">
    <location>
        <position position="1"/>
    </location>
</feature>
<reference evidence="1 2" key="1">
    <citation type="journal article" date="2012" name="Science">
        <title>The Paleozoic origin of enzymatic lignin decomposition reconstructed from 31 fungal genomes.</title>
        <authorList>
            <person name="Floudas D."/>
            <person name="Binder M."/>
            <person name="Riley R."/>
            <person name="Barry K."/>
            <person name="Blanchette R.A."/>
            <person name="Henrissat B."/>
            <person name="Martinez A.T."/>
            <person name="Otillar R."/>
            <person name="Spatafora J.W."/>
            <person name="Yadav J.S."/>
            <person name="Aerts A."/>
            <person name="Benoit I."/>
            <person name="Boyd A."/>
            <person name="Carlson A."/>
            <person name="Copeland A."/>
            <person name="Coutinho P.M."/>
            <person name="de Vries R.P."/>
            <person name="Ferreira P."/>
            <person name="Findley K."/>
            <person name="Foster B."/>
            <person name="Gaskell J."/>
            <person name="Glotzer D."/>
            <person name="Gorecki P."/>
            <person name="Heitman J."/>
            <person name="Hesse C."/>
            <person name="Hori C."/>
            <person name="Igarashi K."/>
            <person name="Jurgens J.A."/>
            <person name="Kallen N."/>
            <person name="Kersten P."/>
            <person name="Kohler A."/>
            <person name="Kuees U."/>
            <person name="Kumar T.K.A."/>
            <person name="Kuo A."/>
            <person name="LaButti K."/>
            <person name="Larrondo L.F."/>
            <person name="Lindquist E."/>
            <person name="Ling A."/>
            <person name="Lombard V."/>
            <person name="Lucas S."/>
            <person name="Lundell T."/>
            <person name="Martin R."/>
            <person name="McLaughlin D.J."/>
            <person name="Morgenstern I."/>
            <person name="Morin E."/>
            <person name="Murat C."/>
            <person name="Nagy L.G."/>
            <person name="Nolan M."/>
            <person name="Ohm R.A."/>
            <person name="Patyshakuliyeva A."/>
            <person name="Rokas A."/>
            <person name="Ruiz-Duenas F.J."/>
            <person name="Sabat G."/>
            <person name="Salamov A."/>
            <person name="Samejima M."/>
            <person name="Schmutz J."/>
            <person name="Slot J.C."/>
            <person name="St John F."/>
            <person name="Stenlid J."/>
            <person name="Sun H."/>
            <person name="Sun S."/>
            <person name="Syed K."/>
            <person name="Tsang A."/>
            <person name="Wiebenga A."/>
            <person name="Young D."/>
            <person name="Pisabarro A."/>
            <person name="Eastwood D.C."/>
            <person name="Martin F."/>
            <person name="Cullen D."/>
            <person name="Grigoriev I.V."/>
            <person name="Hibbett D.S."/>
        </authorList>
    </citation>
    <scope>NUCLEOTIDE SEQUENCE [LARGE SCALE GENOMIC DNA]</scope>
    <source>
        <strain evidence="1 2">MD-104</strain>
    </source>
</reference>